<evidence type="ECO:0000313" key="1">
    <source>
        <dbReference type="EMBL" id="GLG03474.1"/>
    </source>
</evidence>
<sequence length="57" mass="6614">MPDSGLSAVLHRRTAEIDKKQTKCTKIDKNEISVYLVICLKREPQIGIIKLTYLRRE</sequence>
<keyword evidence="2" id="KW-1185">Reference proteome</keyword>
<organism evidence="1 2">
    <name type="scientific">Sellimonas catena</name>
    <dbReference type="NCBI Taxonomy" id="2994035"/>
    <lineage>
        <taxon>Bacteria</taxon>
        <taxon>Bacillati</taxon>
        <taxon>Bacillota</taxon>
        <taxon>Clostridia</taxon>
        <taxon>Lachnospirales</taxon>
        <taxon>Lachnospiraceae</taxon>
        <taxon>Sellimonas</taxon>
    </lineage>
</organism>
<proteinExistence type="predicted"/>
<name>A0A9W6FBS2_9FIRM</name>
<gene>
    <name evidence="1" type="ORF">Selli1_06480</name>
</gene>
<reference evidence="1 2" key="1">
    <citation type="journal article" date="2023" name="Int. J. Syst. Evol. Microbiol.">
        <title>Sellimonas catena sp. nov., isolated from human faeces.</title>
        <authorList>
            <person name="Hisatomi A."/>
            <person name="Ohkuma M."/>
            <person name="Sakamoto M."/>
        </authorList>
    </citation>
    <scope>NUCLEOTIDE SEQUENCE [LARGE SCALE GENOMIC DNA]</scope>
    <source>
        <strain evidence="1 2">12EGH17</strain>
    </source>
</reference>
<accession>A0A9W6FBS2</accession>
<comment type="caution">
    <text evidence="1">The sequence shown here is derived from an EMBL/GenBank/DDBJ whole genome shotgun (WGS) entry which is preliminary data.</text>
</comment>
<dbReference type="EMBL" id="BSBO01000004">
    <property type="protein sequence ID" value="GLG03474.1"/>
    <property type="molecule type" value="Genomic_DNA"/>
</dbReference>
<evidence type="ECO:0000313" key="2">
    <source>
        <dbReference type="Proteomes" id="UP001145145"/>
    </source>
</evidence>
<protein>
    <submittedName>
        <fullName evidence="1">Uncharacterized protein</fullName>
    </submittedName>
</protein>
<dbReference type="Proteomes" id="UP001145145">
    <property type="component" value="Unassembled WGS sequence"/>
</dbReference>
<dbReference type="AlphaFoldDB" id="A0A9W6FBS2"/>